<feature type="compositionally biased region" description="Polar residues" evidence="11">
    <location>
        <begin position="791"/>
        <end position="802"/>
    </location>
</feature>
<dbReference type="PANTHER" id="PTHR40626:SF13">
    <property type="entry name" value="RESPIRATION FACTOR 2-RELATED"/>
    <property type="match status" value="1"/>
</dbReference>
<feature type="region of interest" description="Disordered" evidence="11">
    <location>
        <begin position="822"/>
        <end position="845"/>
    </location>
</feature>
<dbReference type="CDD" id="cd12148">
    <property type="entry name" value="fungal_TF_MHR"/>
    <property type="match status" value="1"/>
</dbReference>
<proteinExistence type="inferred from homology"/>
<comment type="caution">
    <text evidence="13">The sequence shown here is derived from an EMBL/GenBank/DDBJ whole genome shotgun (WGS) entry which is preliminary data.</text>
</comment>
<dbReference type="OrthoDB" id="6077919at2759"/>
<dbReference type="InterPro" id="IPR013087">
    <property type="entry name" value="Znf_C2H2_type"/>
</dbReference>
<dbReference type="GeneID" id="25315586"/>
<feature type="region of interest" description="Disordered" evidence="11">
    <location>
        <begin position="759"/>
        <end position="802"/>
    </location>
</feature>
<feature type="region of interest" description="Disordered" evidence="11">
    <location>
        <begin position="546"/>
        <end position="574"/>
    </location>
</feature>
<evidence type="ECO:0000256" key="8">
    <source>
        <dbReference type="ARBA" id="ARBA00023163"/>
    </source>
</evidence>
<feature type="compositionally biased region" description="Polar residues" evidence="11">
    <location>
        <begin position="976"/>
        <end position="985"/>
    </location>
</feature>
<dbReference type="GO" id="GO:0000785">
    <property type="term" value="C:chromatin"/>
    <property type="evidence" value="ECO:0007669"/>
    <property type="project" value="TreeGrafter"/>
</dbReference>
<dbReference type="FunFam" id="3.30.160.60:FF:000576">
    <property type="entry name" value="C2H2 transcription factor (AmdX)"/>
    <property type="match status" value="1"/>
</dbReference>
<dbReference type="Proteomes" id="UP000053958">
    <property type="component" value="Unassembled WGS sequence"/>
</dbReference>
<name>A0A0F4YWR4_RASE3</name>
<evidence type="ECO:0000256" key="1">
    <source>
        <dbReference type="ARBA" id="ARBA00004123"/>
    </source>
</evidence>
<dbReference type="InterPro" id="IPR007219">
    <property type="entry name" value="XnlR_reg_dom"/>
</dbReference>
<evidence type="ECO:0000256" key="5">
    <source>
        <dbReference type="ARBA" id="ARBA00022771"/>
    </source>
</evidence>
<dbReference type="PANTHER" id="PTHR40626">
    <property type="entry name" value="MIP31509P"/>
    <property type="match status" value="1"/>
</dbReference>
<dbReference type="GO" id="GO:0005634">
    <property type="term" value="C:nucleus"/>
    <property type="evidence" value="ECO:0007669"/>
    <property type="project" value="UniProtKB-SubCell"/>
</dbReference>
<dbReference type="Pfam" id="PF00096">
    <property type="entry name" value="zf-C2H2"/>
    <property type="match status" value="2"/>
</dbReference>
<feature type="compositionally biased region" description="Low complexity" evidence="11">
    <location>
        <begin position="1099"/>
        <end position="1112"/>
    </location>
</feature>
<evidence type="ECO:0000313" key="13">
    <source>
        <dbReference type="EMBL" id="KKA22732.1"/>
    </source>
</evidence>
<dbReference type="STRING" id="1408163.A0A0F4YWR4"/>
<dbReference type="GO" id="GO:0000981">
    <property type="term" value="F:DNA-binding transcription factor activity, RNA polymerase II-specific"/>
    <property type="evidence" value="ECO:0007669"/>
    <property type="project" value="InterPro"/>
</dbReference>
<feature type="region of interest" description="Disordered" evidence="11">
    <location>
        <begin position="959"/>
        <end position="985"/>
    </location>
</feature>
<dbReference type="GO" id="GO:0008270">
    <property type="term" value="F:zinc ion binding"/>
    <property type="evidence" value="ECO:0007669"/>
    <property type="project" value="UniProtKB-KW"/>
</dbReference>
<dbReference type="Gene3D" id="3.30.160.60">
    <property type="entry name" value="Classic Zinc Finger"/>
    <property type="match status" value="2"/>
</dbReference>
<feature type="domain" description="C2H2-type" evidence="12">
    <location>
        <begin position="708"/>
        <end position="735"/>
    </location>
</feature>
<dbReference type="InterPro" id="IPR036236">
    <property type="entry name" value="Znf_C2H2_sf"/>
</dbReference>
<evidence type="ECO:0000259" key="12">
    <source>
        <dbReference type="PROSITE" id="PS50157"/>
    </source>
</evidence>
<evidence type="ECO:0000256" key="7">
    <source>
        <dbReference type="ARBA" id="ARBA00023015"/>
    </source>
</evidence>
<gene>
    <name evidence="13" type="ORF">T310_3236</name>
</gene>
<reference evidence="13 14" key="1">
    <citation type="submission" date="2015-04" db="EMBL/GenBank/DDBJ databases">
        <authorList>
            <person name="Heijne W.H."/>
            <person name="Fedorova N.D."/>
            <person name="Nierman W.C."/>
            <person name="Vollebregt A.W."/>
            <person name="Zhao Z."/>
            <person name="Wu L."/>
            <person name="Kumar M."/>
            <person name="Stam H."/>
            <person name="van den Berg M.A."/>
            <person name="Pel H.J."/>
        </authorList>
    </citation>
    <scope>NUCLEOTIDE SEQUENCE [LARGE SCALE GENOMIC DNA]</scope>
    <source>
        <strain evidence="13 14">CBS 393.64</strain>
    </source>
</reference>
<feature type="region of interest" description="Disordered" evidence="11">
    <location>
        <begin position="1061"/>
        <end position="1138"/>
    </location>
</feature>
<feature type="region of interest" description="Disordered" evidence="11">
    <location>
        <begin position="409"/>
        <end position="430"/>
    </location>
</feature>
<dbReference type="EMBL" id="LASV01000128">
    <property type="protein sequence ID" value="KKA22732.1"/>
    <property type="molecule type" value="Genomic_DNA"/>
</dbReference>
<evidence type="ECO:0000256" key="6">
    <source>
        <dbReference type="ARBA" id="ARBA00022833"/>
    </source>
</evidence>
<accession>A0A0F4YWR4</accession>
<dbReference type="InterPro" id="IPR051059">
    <property type="entry name" value="VerF-like"/>
</dbReference>
<dbReference type="PROSITE" id="PS50157">
    <property type="entry name" value="ZINC_FINGER_C2H2_2"/>
    <property type="match status" value="2"/>
</dbReference>
<feature type="compositionally biased region" description="Basic and acidic residues" evidence="11">
    <location>
        <begin position="552"/>
        <end position="567"/>
    </location>
</feature>
<dbReference type="GO" id="GO:0000978">
    <property type="term" value="F:RNA polymerase II cis-regulatory region sequence-specific DNA binding"/>
    <property type="evidence" value="ECO:0007669"/>
    <property type="project" value="InterPro"/>
</dbReference>
<evidence type="ECO:0000256" key="9">
    <source>
        <dbReference type="ARBA" id="ARBA00023242"/>
    </source>
</evidence>
<comment type="subcellular location">
    <subcellularLocation>
        <location evidence="1">Nucleus</location>
    </subcellularLocation>
</comment>
<feature type="domain" description="C2H2-type" evidence="12">
    <location>
        <begin position="736"/>
        <end position="764"/>
    </location>
</feature>
<feature type="compositionally biased region" description="Polar residues" evidence="11">
    <location>
        <begin position="822"/>
        <end position="831"/>
    </location>
</feature>
<feature type="compositionally biased region" description="Low complexity" evidence="11">
    <location>
        <begin position="1063"/>
        <end position="1083"/>
    </location>
</feature>
<keyword evidence="4" id="KW-0677">Repeat</keyword>
<feature type="region of interest" description="Disordered" evidence="11">
    <location>
        <begin position="661"/>
        <end position="711"/>
    </location>
</feature>
<evidence type="ECO:0000256" key="10">
    <source>
        <dbReference type="PROSITE-ProRule" id="PRU00042"/>
    </source>
</evidence>
<evidence type="ECO:0000256" key="2">
    <source>
        <dbReference type="ARBA" id="ARBA00006991"/>
    </source>
</evidence>
<keyword evidence="6" id="KW-0862">Zinc</keyword>
<evidence type="ECO:0000256" key="3">
    <source>
        <dbReference type="ARBA" id="ARBA00022723"/>
    </source>
</evidence>
<evidence type="ECO:0000256" key="4">
    <source>
        <dbReference type="ARBA" id="ARBA00022737"/>
    </source>
</evidence>
<feature type="compositionally biased region" description="Low complexity" evidence="11">
    <location>
        <begin position="962"/>
        <end position="975"/>
    </location>
</feature>
<feature type="compositionally biased region" description="Low complexity" evidence="11">
    <location>
        <begin position="684"/>
        <end position="695"/>
    </location>
</feature>
<dbReference type="SUPFAM" id="SSF57667">
    <property type="entry name" value="beta-beta-alpha zinc fingers"/>
    <property type="match status" value="1"/>
</dbReference>
<dbReference type="PROSITE" id="PS00028">
    <property type="entry name" value="ZINC_FINGER_C2H2_1"/>
    <property type="match status" value="2"/>
</dbReference>
<feature type="region of interest" description="Disordered" evidence="11">
    <location>
        <begin position="1326"/>
        <end position="1350"/>
    </location>
</feature>
<feature type="compositionally biased region" description="Polar residues" evidence="11">
    <location>
        <begin position="1113"/>
        <end position="1124"/>
    </location>
</feature>
<keyword evidence="9" id="KW-0539">Nucleus</keyword>
<keyword evidence="3" id="KW-0479">Metal-binding</keyword>
<feature type="region of interest" description="Disordered" evidence="11">
    <location>
        <begin position="1614"/>
        <end position="1638"/>
    </location>
</feature>
<comment type="similarity">
    <text evidence="2">Belongs to the krueppel C2H2-type zinc-finger protein family.</text>
</comment>
<sequence>MAGCLMTVLFSATPDFESLFHGCFPKLPATLKAGSRDCLSVDLLRPEWPPHTNSAGPPANRRPLFSRGIIRLGRWTDRPFVETFISLKQVGSARATFVSPIIRCSVLRDGISCDVGDFLPEIKPQTPCRGGNAFRRPGHPARPDQPASLLLSIAGDGRFLEFSISWGILRGQRIWRSQGRVAGPPRSSLGLGCGIAVRAALPGSPLAAWRALAGAPPHGWVWRPDVRSPPSWRLRWAVRRHPARAVGRLEAELEDQRAFARVTASAYPPMSRVSLSIVSAYRVRTHRSGDRYGNVDTLPEYEDREWHRVLYSTGTNRHTRHISLRSFAVDGIIVDDKDPGPPWISAIFAAPLPATPAEQGSIEHGLMGLDPARPLSTHPLGATSNACKNILVDKSPDLILPAAAQGHRSDRYGDGLPAHPAAVSRSDHRRHCGNDIDRRDCWRDGAGGIRLDGRTAYRHAAKAQAGTPFRGPWTGGAPGVCEWPPSSLRAPSLLASPGRPSASLARPSPVNCYRLLLARKLSRRCVRPPARGRNWKLQTLSCPPYSGTPRRASVDEPAREPAQRELRNSLQQSATATSTACRTLNSTESGSPCLSIPSILLCSSGSSRKRPALCSVEFGKRKAAAARTLFGFIIVQLHKDLRMLAETMVGQDPTAISQGEDLSSISEMPGDVSDIPSQEDSKSSDSNGQNGSSNPNGPPPKSDKPRPHVCTTCGRSFARLEHLKRHERSHTKEKPFECPECARCFARRDLLLRHQQKLHMTATPSSRPRNARRESTGAAGAGTNRVRKNSIAGTSSTMRPRANTISHIDGNALGMINAANASVTRPGQSGHSYHPSLGGSVSGPPNFDVRGFSSVHAPPNSLPKIETSGIPMDMSGGLRTAPVYGSFGSDLGLGDFYGSTINPAQLHFAGSPQGFGNETPSSPFSQVFNNGMPAVTDPLLDDDGNFDWVNGFDTTVPLGNTSESAIEESSPSAMSTGSQSGTSEAMLDGSTQIASSVSWQNPFSSSSQSAAQSTPFAMDFSSPTFQDLSIPPDTVSPKSLMTQNQFTDPFVANPPPVTSMSPSMLGGQSQSMFSSSMVTSGESPNPFNAPFASSPLRNSISSGSSDTFTDSTRQSLLANMSQPNGAPHRKYSQPSNGTMYNRDNLSRPSGLTNTYLLPSTFDLQRYISAYINYFHPHLPFLHIPTLDFQAPEYTNNLRTPSGHLNLSSTGLAGGGGCLILSMAAIGALYEFETAVSKDLFESAKKMIQLYLEERRKADMSAALNRTNAGRDNSVHNTPLWLVQAMLLNVIYGHTCGDKTAANIASTHCAALVSLARAAELTHHVDPENLPQDYLNSGRPGQGDAQGENALPKERKDWLDWKIVEERKRTLYAIFTLSSLLVSAYNHAPALTNSEIRLDLPCEEDLWAAESPQAWKKMGGAQAAKKGISFSSALTTLLTASQRQQFQSQSSNSFGSTTAAEDLPQSDLKPSTFGCLVLIHALHNYIWETRQRHMGRQWTAQETDAMQAHIEPALRAWQAAWASNPLHSLERPNPFGAGPLSADSIPLLDLAYVRLFVNLGRSKEAFWQRDWNLMSNELARGAEIIHPAEDSGADGADSTNDMNNRRDSIADLGVGDLSISTTPTQEKPVPDMSPMYRSGQSRREKHLRKAAFYAADSMCMSDRLGNTFAEFTSRELPLQCALCSFDCAQVLAEWITTVQERVGPYLGVLGRDEVDLTQVPGIMLLEEEDCKLIDKIKEILNSLETKMQREAQNTGSPSAINALQRLPSVVEGGYGSKILMATAYLLDRAAVWPVTKLMAHSLETQAMRMKERAENSVMIMN</sequence>
<dbReference type="FunFam" id="3.30.160.60:FF:000761">
    <property type="entry name" value="Zinc finger protein 449"/>
    <property type="match status" value="1"/>
</dbReference>
<dbReference type="Pfam" id="PF04082">
    <property type="entry name" value="Fungal_trans"/>
    <property type="match status" value="1"/>
</dbReference>
<keyword evidence="5 10" id="KW-0863">Zinc-finger</keyword>
<organism evidence="13 14">
    <name type="scientific">Rasamsonia emersonii (strain ATCC 16479 / CBS 393.64 / IMI 116815)</name>
    <dbReference type="NCBI Taxonomy" id="1408163"/>
    <lineage>
        <taxon>Eukaryota</taxon>
        <taxon>Fungi</taxon>
        <taxon>Dikarya</taxon>
        <taxon>Ascomycota</taxon>
        <taxon>Pezizomycotina</taxon>
        <taxon>Eurotiomycetes</taxon>
        <taxon>Eurotiomycetidae</taxon>
        <taxon>Eurotiales</taxon>
        <taxon>Trichocomaceae</taxon>
        <taxon>Rasamsonia</taxon>
    </lineage>
</organism>
<evidence type="ECO:0000256" key="11">
    <source>
        <dbReference type="SAM" id="MobiDB-lite"/>
    </source>
</evidence>
<keyword evidence="14" id="KW-1185">Reference proteome</keyword>
<keyword evidence="7" id="KW-0805">Transcription regulation</keyword>
<protein>
    <submittedName>
        <fullName evidence="13">C2H2 transcription factor (AmdX)</fullName>
    </submittedName>
</protein>
<keyword evidence="8" id="KW-0804">Transcription</keyword>
<dbReference type="GO" id="GO:0006351">
    <property type="term" value="P:DNA-templated transcription"/>
    <property type="evidence" value="ECO:0007669"/>
    <property type="project" value="InterPro"/>
</dbReference>
<dbReference type="RefSeq" id="XP_013329344.1">
    <property type="nucleotide sequence ID" value="XM_013473890.1"/>
</dbReference>
<evidence type="ECO:0000313" key="14">
    <source>
        <dbReference type="Proteomes" id="UP000053958"/>
    </source>
</evidence>
<dbReference type="SMART" id="SM00355">
    <property type="entry name" value="ZnF_C2H2"/>
    <property type="match status" value="2"/>
</dbReference>